<dbReference type="EMBL" id="NBCO01000020">
    <property type="protein sequence ID" value="ORC87717.1"/>
    <property type="molecule type" value="Genomic_DNA"/>
</dbReference>
<organism evidence="2 3">
    <name type="scientific">Trypanosoma theileri</name>
    <dbReference type="NCBI Taxonomy" id="67003"/>
    <lineage>
        <taxon>Eukaryota</taxon>
        <taxon>Discoba</taxon>
        <taxon>Euglenozoa</taxon>
        <taxon>Kinetoplastea</taxon>
        <taxon>Metakinetoplastina</taxon>
        <taxon>Trypanosomatida</taxon>
        <taxon>Trypanosomatidae</taxon>
        <taxon>Trypanosoma</taxon>
    </lineage>
</organism>
<name>A0A1X0NSP6_9TRYP</name>
<dbReference type="AlphaFoldDB" id="A0A1X0NSP6"/>
<dbReference type="GeneID" id="39986591"/>
<reference evidence="2 3" key="1">
    <citation type="submission" date="2017-03" db="EMBL/GenBank/DDBJ databases">
        <title>An alternative strategy for trypanosome survival in the mammalian bloodstream revealed through genome and transcriptome analysis of the ubiquitous bovine parasite Trypanosoma (Megatrypanum) theileri.</title>
        <authorList>
            <person name="Kelly S."/>
            <person name="Ivens A."/>
            <person name="Mott A."/>
            <person name="O'Neill E."/>
            <person name="Emms D."/>
            <person name="Macleod O."/>
            <person name="Voorheis P."/>
            <person name="Matthews J."/>
            <person name="Matthews K."/>
            <person name="Carrington M."/>
        </authorList>
    </citation>
    <scope>NUCLEOTIDE SEQUENCE [LARGE SCALE GENOMIC DNA]</scope>
    <source>
        <strain evidence="2">Edinburgh</strain>
    </source>
</reference>
<evidence type="ECO:0000259" key="1">
    <source>
        <dbReference type="PROSITE" id="PS51154"/>
    </source>
</evidence>
<proteinExistence type="predicted"/>
<dbReference type="CDD" id="cd02908">
    <property type="entry name" value="Macro_OAADPr_deacetylase"/>
    <property type="match status" value="1"/>
</dbReference>
<dbReference type="STRING" id="67003.A0A1X0NSP6"/>
<dbReference type="Pfam" id="PF01661">
    <property type="entry name" value="Macro"/>
    <property type="match status" value="1"/>
</dbReference>
<dbReference type="SMART" id="SM00506">
    <property type="entry name" value="A1pp"/>
    <property type="match status" value="1"/>
</dbReference>
<dbReference type="PANTHER" id="PTHR11106">
    <property type="entry name" value="GANGLIOSIDE INDUCED DIFFERENTIATION ASSOCIATED PROTEIN 2-RELATED"/>
    <property type="match status" value="1"/>
</dbReference>
<keyword evidence="3" id="KW-1185">Reference proteome</keyword>
<dbReference type="InterPro" id="IPR002589">
    <property type="entry name" value="Macro_dom"/>
</dbReference>
<gene>
    <name evidence="2" type="ORF">TM35_000201260</name>
</gene>
<dbReference type="InterPro" id="IPR043472">
    <property type="entry name" value="Macro_dom-like"/>
</dbReference>
<dbReference type="PROSITE" id="PS51154">
    <property type="entry name" value="MACRO"/>
    <property type="match status" value="1"/>
</dbReference>
<feature type="domain" description="Macro" evidence="1">
    <location>
        <begin position="92"/>
        <end position="267"/>
    </location>
</feature>
<dbReference type="OrthoDB" id="6133115at2759"/>
<dbReference type="Proteomes" id="UP000192257">
    <property type="component" value="Unassembled WGS sequence"/>
</dbReference>
<dbReference type="SUPFAM" id="SSF52949">
    <property type="entry name" value="Macro domain-like"/>
    <property type="match status" value="1"/>
</dbReference>
<accession>A0A1X0NSP6</accession>
<dbReference type="Gene3D" id="3.40.220.10">
    <property type="entry name" value="Leucine Aminopeptidase, subunit E, domain 1"/>
    <property type="match status" value="1"/>
</dbReference>
<dbReference type="PANTHER" id="PTHR11106:SF27">
    <property type="entry name" value="MACRO DOMAIN-CONTAINING PROTEIN"/>
    <property type="match status" value="1"/>
</dbReference>
<comment type="caution">
    <text evidence="2">The sequence shown here is derived from an EMBL/GenBank/DDBJ whole genome shotgun (WGS) entry which is preliminary data.</text>
</comment>
<dbReference type="RefSeq" id="XP_028881783.1">
    <property type="nucleotide sequence ID" value="XM_029026811.1"/>
</dbReference>
<evidence type="ECO:0000313" key="2">
    <source>
        <dbReference type="EMBL" id="ORC87717.1"/>
    </source>
</evidence>
<evidence type="ECO:0000313" key="3">
    <source>
        <dbReference type="Proteomes" id="UP000192257"/>
    </source>
</evidence>
<protein>
    <submittedName>
        <fullName evidence="2">Appr-1-p processing domain-containing protein</fullName>
    </submittedName>
</protein>
<dbReference type="VEuPathDB" id="TriTrypDB:TM35_000201260"/>
<sequence>MKDTSTLSNKRGRETEGSSLKFITYSLQGEKGEKGENHKSLSSPRARILATTLSPLEQAIFNIPIERWGSLDRTSLKGWRCAVPHPVSISDLPPVDKSDRILQRIAFYKGPVTDLQLDAIVNAANNKCLGGGGVDGAIHSAAGPLLLRECATFNGCATGQCRLTKGYQLPARYVLHTVGPIGEKPEELRSCYRSILSLARCNGLRSVGFCCVSTGVYGYPLLPATRIALTETLRFVAENTDAIDLCCFACFRDEEYNAYTSNVRDVLKNVLSNTPEK</sequence>